<dbReference type="Gene3D" id="3.60.110.10">
    <property type="entry name" value="Carbon-nitrogen hydrolase"/>
    <property type="match status" value="1"/>
</dbReference>
<dbReference type="GO" id="GO:0016787">
    <property type="term" value="F:hydrolase activity"/>
    <property type="evidence" value="ECO:0007669"/>
    <property type="project" value="UniProtKB-KW"/>
</dbReference>
<dbReference type="InterPro" id="IPR044149">
    <property type="entry name" value="Nitrilases_CHs"/>
</dbReference>
<dbReference type="InterPro" id="IPR036526">
    <property type="entry name" value="C-N_Hydrolase_sf"/>
</dbReference>
<dbReference type="STRING" id="1841860.GCA_900157375_00325"/>
<dbReference type="OrthoDB" id="9811121at2"/>
<evidence type="ECO:0000313" key="3">
    <source>
        <dbReference type="EMBL" id="SPM32525.1"/>
    </source>
</evidence>
<evidence type="ECO:0000313" key="4">
    <source>
        <dbReference type="Proteomes" id="UP000240988"/>
    </source>
</evidence>
<keyword evidence="3" id="KW-0378">Hydrolase</keyword>
<sequence>MSVIRAAAVQLSPVLYSREGTVEKVVNKIAELGTQGVQLAVFPETIVPYYPYFSFIQRPFEMRPTEHLRLMEQAVTIPSPATEAVGAAARAAKMVVSIGVTERDGGSLYNTQLLFDADGTLLQRRRKIMPTYHERMIWGQGDGSGLRAVASAVGTIGQLACYEHFNPLARYALIADGEQIHSAMWPGSFGGELFAQQMEVSVRNHALESGAFVVNATGWLDPDQQAQIMADTGGPIGPISGGNFTAIITPQGVVLGEPLRSGEGEVIADLDLSLIDGRKALMDAVGHYSRPDLLSLVVDRTPHPQVHERVEIPKSTEIEEAEYVRV</sequence>
<dbReference type="SUPFAM" id="SSF56317">
    <property type="entry name" value="Carbon-nitrogen hydrolase"/>
    <property type="match status" value="1"/>
</dbReference>
<dbReference type="Proteomes" id="UP000240988">
    <property type="component" value="Unassembled WGS sequence"/>
</dbReference>
<gene>
    <name evidence="3" type="ORF">MRAB57_324</name>
</gene>
<keyword evidence="4" id="KW-1185">Reference proteome</keyword>
<protein>
    <submittedName>
        <fullName evidence="3">Predicted amidohydrolase</fullName>
    </submittedName>
</protein>
<dbReference type="EMBL" id="FUFA01000001">
    <property type="protein sequence ID" value="SPM32525.1"/>
    <property type="molecule type" value="Genomic_DNA"/>
</dbReference>
<dbReference type="RefSeq" id="WP_077086006.1">
    <property type="nucleotide sequence ID" value="NZ_LT721901.1"/>
</dbReference>
<dbReference type="AlphaFoldDB" id="A0A2U3NM64"/>
<dbReference type="Pfam" id="PF00795">
    <property type="entry name" value="CN_hydrolase"/>
    <property type="match status" value="1"/>
</dbReference>
<dbReference type="PANTHER" id="PTHR46044">
    <property type="entry name" value="NITRILASE"/>
    <property type="match status" value="1"/>
</dbReference>
<proteinExistence type="inferred from homology"/>
<comment type="similarity">
    <text evidence="1">Belongs to the carbon-nitrogen hydrolase superfamily. Nitrilase family.</text>
</comment>
<organism evidence="3 4">
    <name type="scientific">Mycobacterium rhizamassiliense</name>
    <dbReference type="NCBI Taxonomy" id="1841860"/>
    <lineage>
        <taxon>Bacteria</taxon>
        <taxon>Bacillati</taxon>
        <taxon>Actinomycetota</taxon>
        <taxon>Actinomycetes</taxon>
        <taxon>Mycobacteriales</taxon>
        <taxon>Mycobacteriaceae</taxon>
        <taxon>Mycobacterium</taxon>
    </lineage>
</organism>
<dbReference type="PROSITE" id="PS50263">
    <property type="entry name" value="CN_HYDROLASE"/>
    <property type="match status" value="1"/>
</dbReference>
<reference evidence="3 4" key="1">
    <citation type="submission" date="2017-01" db="EMBL/GenBank/DDBJ databases">
        <authorList>
            <consortium name="Urmite Genomes"/>
        </authorList>
    </citation>
    <scope>NUCLEOTIDE SEQUENCE [LARGE SCALE GENOMIC DNA]</scope>
    <source>
        <strain evidence="3 4">AB57</strain>
    </source>
</reference>
<dbReference type="InterPro" id="IPR003010">
    <property type="entry name" value="C-N_Hydrolase"/>
</dbReference>
<accession>A0A2U3NM64</accession>
<dbReference type="PANTHER" id="PTHR46044:SF1">
    <property type="entry name" value="CN HYDROLASE DOMAIN-CONTAINING PROTEIN"/>
    <property type="match status" value="1"/>
</dbReference>
<evidence type="ECO:0000259" key="2">
    <source>
        <dbReference type="PROSITE" id="PS50263"/>
    </source>
</evidence>
<feature type="domain" description="CN hydrolase" evidence="2">
    <location>
        <begin position="4"/>
        <end position="272"/>
    </location>
</feature>
<dbReference type="CDD" id="cd07564">
    <property type="entry name" value="nitrilases_CHs"/>
    <property type="match status" value="1"/>
</dbReference>
<evidence type="ECO:0000256" key="1">
    <source>
        <dbReference type="ARBA" id="ARBA00008129"/>
    </source>
</evidence>
<name>A0A2U3NM64_9MYCO</name>